<dbReference type="FunFam" id="3.30.160.60:FF:002343">
    <property type="entry name" value="Zinc finger protein 33A"/>
    <property type="match status" value="1"/>
</dbReference>
<feature type="compositionally biased region" description="Acidic residues" evidence="7">
    <location>
        <begin position="565"/>
        <end position="576"/>
    </location>
</feature>
<gene>
    <name evidence="9" type="primary">LOC114667256</name>
</gene>
<keyword evidence="4 6" id="KW-0863">Zinc-finger</keyword>
<dbReference type="OrthoDB" id="6910977at2759"/>
<dbReference type="GeneID" id="114667256"/>
<feature type="domain" description="C2H2-type" evidence="8">
    <location>
        <begin position="640"/>
        <end position="668"/>
    </location>
</feature>
<feature type="domain" description="C2H2-type" evidence="8">
    <location>
        <begin position="395"/>
        <end position="422"/>
    </location>
</feature>
<feature type="region of interest" description="Disordered" evidence="7">
    <location>
        <begin position="559"/>
        <end position="580"/>
    </location>
</feature>
<dbReference type="PANTHER" id="PTHR24384">
    <property type="entry name" value="FINGER PUTATIVE TRANSCRIPTION FACTOR FAMILY-RELATED"/>
    <property type="match status" value="1"/>
</dbReference>
<dbReference type="RefSeq" id="XP_028678325.1">
    <property type="nucleotide sequence ID" value="XM_028822492.2"/>
</dbReference>
<evidence type="ECO:0000259" key="8">
    <source>
        <dbReference type="PROSITE" id="PS50157"/>
    </source>
</evidence>
<reference evidence="9" key="1">
    <citation type="submission" date="2021-06" db="EMBL/GenBank/DDBJ databases">
        <authorList>
            <consortium name="Wellcome Sanger Institute Data Sharing"/>
        </authorList>
    </citation>
    <scope>NUCLEOTIDE SEQUENCE [LARGE SCALE GENOMIC DNA]</scope>
</reference>
<dbReference type="Ensembl" id="ENSECRT00000032464.1">
    <property type="protein sequence ID" value="ENSECRP00000031792.1"/>
    <property type="gene ID" value="ENSECRG00000021529.1"/>
</dbReference>
<accession>A0A8C4TFT6</accession>
<dbReference type="SMART" id="SM00355">
    <property type="entry name" value="ZnF_C2H2"/>
    <property type="match status" value="15"/>
</dbReference>
<dbReference type="GO" id="GO:0008270">
    <property type="term" value="F:zinc ion binding"/>
    <property type="evidence" value="ECO:0007669"/>
    <property type="project" value="UniProtKB-KW"/>
</dbReference>
<proteinExistence type="inferred from homology"/>
<feature type="domain" description="C2H2-type" evidence="8">
    <location>
        <begin position="262"/>
        <end position="289"/>
    </location>
</feature>
<feature type="domain" description="C2H2-type" evidence="8">
    <location>
        <begin position="131"/>
        <end position="158"/>
    </location>
</feature>
<dbReference type="PROSITE" id="PS50157">
    <property type="entry name" value="ZINC_FINGER_C2H2_2"/>
    <property type="match status" value="8"/>
</dbReference>
<evidence type="ECO:0000256" key="5">
    <source>
        <dbReference type="ARBA" id="ARBA00022833"/>
    </source>
</evidence>
<evidence type="ECO:0000313" key="10">
    <source>
        <dbReference type="Proteomes" id="UP000694620"/>
    </source>
</evidence>
<feature type="domain" description="C2H2-type" evidence="8">
    <location>
        <begin position="159"/>
        <end position="186"/>
    </location>
</feature>
<dbReference type="Gene3D" id="3.30.160.60">
    <property type="entry name" value="Classic Zinc Finger"/>
    <property type="match status" value="8"/>
</dbReference>
<reference evidence="9" key="3">
    <citation type="submission" date="2025-09" db="UniProtKB">
        <authorList>
            <consortium name="Ensembl"/>
        </authorList>
    </citation>
    <scope>IDENTIFICATION</scope>
</reference>
<dbReference type="PROSITE" id="PS00028">
    <property type="entry name" value="ZINC_FINGER_C2H2_1"/>
    <property type="match status" value="13"/>
</dbReference>
<evidence type="ECO:0000256" key="2">
    <source>
        <dbReference type="ARBA" id="ARBA00022723"/>
    </source>
</evidence>
<comment type="similarity">
    <text evidence="1">Belongs to the krueppel C2H2-type zinc-finger protein family.</text>
</comment>
<evidence type="ECO:0000256" key="1">
    <source>
        <dbReference type="ARBA" id="ARBA00006991"/>
    </source>
</evidence>
<feature type="domain" description="C2H2-type" evidence="8">
    <location>
        <begin position="423"/>
        <end position="450"/>
    </location>
</feature>
<evidence type="ECO:0000256" key="6">
    <source>
        <dbReference type="PROSITE-ProRule" id="PRU00042"/>
    </source>
</evidence>
<evidence type="ECO:0000313" key="9">
    <source>
        <dbReference type="Ensembl" id="ENSECRP00000031792.1"/>
    </source>
</evidence>
<evidence type="ECO:0000256" key="3">
    <source>
        <dbReference type="ARBA" id="ARBA00022737"/>
    </source>
</evidence>
<dbReference type="GeneTree" id="ENSGT00940000162287"/>
<evidence type="ECO:0000256" key="4">
    <source>
        <dbReference type="ARBA" id="ARBA00022771"/>
    </source>
</evidence>
<feature type="domain" description="C2H2-type" evidence="8">
    <location>
        <begin position="451"/>
        <end position="474"/>
    </location>
</feature>
<organism evidence="9 10">
    <name type="scientific">Erpetoichthys calabaricus</name>
    <name type="common">Rope fish</name>
    <name type="synonym">Calamoichthys calabaricus</name>
    <dbReference type="NCBI Taxonomy" id="27687"/>
    <lineage>
        <taxon>Eukaryota</taxon>
        <taxon>Metazoa</taxon>
        <taxon>Chordata</taxon>
        <taxon>Craniata</taxon>
        <taxon>Vertebrata</taxon>
        <taxon>Euteleostomi</taxon>
        <taxon>Actinopterygii</taxon>
        <taxon>Polypteriformes</taxon>
        <taxon>Polypteridae</taxon>
        <taxon>Erpetoichthys</taxon>
    </lineage>
</organism>
<dbReference type="InterPro" id="IPR050752">
    <property type="entry name" value="C2H2-ZF_domain"/>
</dbReference>
<feature type="domain" description="C2H2-type" evidence="8">
    <location>
        <begin position="531"/>
        <end position="553"/>
    </location>
</feature>
<dbReference type="GO" id="GO:0000978">
    <property type="term" value="F:RNA polymerase II cis-regulatory region sequence-specific DNA binding"/>
    <property type="evidence" value="ECO:0007669"/>
    <property type="project" value="TreeGrafter"/>
</dbReference>
<keyword evidence="10" id="KW-1185">Reference proteome</keyword>
<dbReference type="PANTHER" id="PTHR24384:SF218">
    <property type="entry name" value="ZINC FINGER PROTEIN 502"/>
    <property type="match status" value="1"/>
</dbReference>
<keyword evidence="2" id="KW-0479">Metal-binding</keyword>
<dbReference type="InterPro" id="IPR036236">
    <property type="entry name" value="Znf_C2H2_sf"/>
</dbReference>
<dbReference type="GO" id="GO:0000981">
    <property type="term" value="F:DNA-binding transcription factor activity, RNA polymerase II-specific"/>
    <property type="evidence" value="ECO:0007669"/>
    <property type="project" value="TreeGrafter"/>
</dbReference>
<reference evidence="9" key="2">
    <citation type="submission" date="2025-08" db="UniProtKB">
        <authorList>
            <consortium name="Ensembl"/>
        </authorList>
    </citation>
    <scope>IDENTIFICATION</scope>
</reference>
<dbReference type="Proteomes" id="UP000694620">
    <property type="component" value="Chromosome 17"/>
</dbReference>
<dbReference type="Pfam" id="PF13912">
    <property type="entry name" value="zf-C2H2_6"/>
    <property type="match status" value="6"/>
</dbReference>
<evidence type="ECO:0000256" key="7">
    <source>
        <dbReference type="SAM" id="MobiDB-lite"/>
    </source>
</evidence>
<dbReference type="InterPro" id="IPR013087">
    <property type="entry name" value="Znf_C2H2_type"/>
</dbReference>
<dbReference type="AlphaFoldDB" id="A0A8C4TFT6"/>
<sequence length="674" mass="78022">MMELVTVKEEALDDEIILVEIKEEGMEVNEKDITTIFVKDDDEVKHSVADLLKAPFAHQISLQCFECNVVFSDFKAKEQHMKEMHPEEYQEYFTAEISIIQCRICQRSFSSSWELVGHQCGRDGHNDKVCFKCPVCGDHFERPTAFIMHKRSHVGQSRYVCKECGKTWNTLQRHILHRQTHIGDSPGVCREQEQKLKHPKSLKMVKHEDAEEDEDKILSSSEKSLQCHQCFMVFKDQETSERHMRQKHPAEYVKQLQGSTVFACLLCDQTFLSSLHLIAHQVAHRKRNLPPPSNESLYQRDEETAMEGVSQAAQNASSSNICDKSLQCGECRIFFSDLKAKELHSKEEHPVEKQKYIAVGNSLFNCQVCLRSFSSSWELLGHECGTDSHCEKVHFKCPVCADRFERPTAFIMHKRSHVGQSRYVCTDCGKTWKTLNRLMTHRRTHKGERPHQCEECGRTFKQFSALEKHLLTHTVLVDKETSSSVAVRNQNKSLQCLQCFMTFRDLETTERHMRFKHPLEYEKRLQGSTVFACSVCDQTFPSSLQLSVHQRTHKKWSLPSRGIEDAEMGDEEEEKEEEFKSLLEQNISSNKDNTSTSHKCLHCHITFSNLKTKERHMNTKHPPGCSEILPRPPKGQPRPFCCSVCGERFIQEVTLREHLQKNHPGTPNWLDLWS</sequence>
<dbReference type="Pfam" id="PF00096">
    <property type="entry name" value="zf-C2H2"/>
    <property type="match status" value="2"/>
</dbReference>
<keyword evidence="3" id="KW-0677">Repeat</keyword>
<protein>
    <submittedName>
        <fullName evidence="9">Zinc finger protein 629-like</fullName>
    </submittedName>
</protein>
<name>A0A8C4TFT6_ERPCA</name>
<dbReference type="SUPFAM" id="SSF57667">
    <property type="entry name" value="beta-beta-alpha zinc fingers"/>
    <property type="match status" value="4"/>
</dbReference>
<keyword evidence="5" id="KW-0862">Zinc</keyword>